<name>A0A8X8W3H2_SALSN</name>
<dbReference type="PRINTS" id="PR00131">
    <property type="entry name" value="GLHYDRLASE1"/>
</dbReference>
<keyword evidence="3 6" id="KW-0326">Glycosidase</keyword>
<reference evidence="8" key="1">
    <citation type="submission" date="2018-01" db="EMBL/GenBank/DDBJ databases">
        <authorList>
            <person name="Mao J.F."/>
        </authorList>
    </citation>
    <scope>NUCLEOTIDE SEQUENCE</scope>
    <source>
        <strain evidence="8">Huo1</strain>
        <tissue evidence="8">Leaf</tissue>
    </source>
</reference>
<evidence type="ECO:0000256" key="7">
    <source>
        <dbReference type="SAM" id="SignalP"/>
    </source>
</evidence>
<proteinExistence type="inferred from homology"/>
<keyword evidence="7" id="KW-0732">Signal</keyword>
<dbReference type="Proteomes" id="UP000298416">
    <property type="component" value="Unassembled WGS sequence"/>
</dbReference>
<protein>
    <recommendedName>
        <fullName evidence="10">Beta-glucosidase</fullName>
    </recommendedName>
</protein>
<evidence type="ECO:0000256" key="4">
    <source>
        <dbReference type="PROSITE-ProRule" id="PRU10055"/>
    </source>
</evidence>
<comment type="caution">
    <text evidence="8">The sequence shown here is derived from an EMBL/GenBank/DDBJ whole genome shotgun (WGS) entry which is preliminary data.</text>
</comment>
<evidence type="ECO:0000256" key="3">
    <source>
        <dbReference type="ARBA" id="ARBA00023295"/>
    </source>
</evidence>
<dbReference type="PANTHER" id="PTHR10353">
    <property type="entry name" value="GLYCOSYL HYDROLASE"/>
    <property type="match status" value="1"/>
</dbReference>
<keyword evidence="2 6" id="KW-0378">Hydrolase</keyword>
<evidence type="ECO:0000313" key="9">
    <source>
        <dbReference type="Proteomes" id="UP000298416"/>
    </source>
</evidence>
<dbReference type="PANTHER" id="PTHR10353:SF175">
    <property type="entry name" value="BETA-GLUCOSIDASE 18-LIKE ISOFORM X1"/>
    <property type="match status" value="1"/>
</dbReference>
<dbReference type="GO" id="GO:0005975">
    <property type="term" value="P:carbohydrate metabolic process"/>
    <property type="evidence" value="ECO:0007669"/>
    <property type="project" value="InterPro"/>
</dbReference>
<feature type="signal peptide" evidence="7">
    <location>
        <begin position="1"/>
        <end position="22"/>
    </location>
</feature>
<dbReference type="FunFam" id="3.20.20.80:FF:000020">
    <property type="entry name" value="Beta-glucosidase 12"/>
    <property type="match status" value="1"/>
</dbReference>
<dbReference type="SUPFAM" id="SSF51445">
    <property type="entry name" value="(Trans)glycosidases"/>
    <property type="match status" value="1"/>
</dbReference>
<gene>
    <name evidence="8" type="ORF">SASPL_152527</name>
</gene>
<evidence type="ECO:0000256" key="6">
    <source>
        <dbReference type="RuleBase" id="RU004468"/>
    </source>
</evidence>
<dbReference type="PROSITE" id="PS00572">
    <property type="entry name" value="GLYCOSYL_HYDROL_F1_1"/>
    <property type="match status" value="1"/>
</dbReference>
<dbReference type="InterPro" id="IPR018120">
    <property type="entry name" value="Glyco_hydro_1_AS"/>
</dbReference>
<evidence type="ECO:0000256" key="1">
    <source>
        <dbReference type="ARBA" id="ARBA00010838"/>
    </source>
</evidence>
<evidence type="ECO:0000256" key="5">
    <source>
        <dbReference type="RuleBase" id="RU003690"/>
    </source>
</evidence>
<evidence type="ECO:0000313" key="8">
    <source>
        <dbReference type="EMBL" id="KAG6387340.1"/>
    </source>
</evidence>
<reference evidence="8" key="2">
    <citation type="submission" date="2020-08" db="EMBL/GenBank/DDBJ databases">
        <title>Plant Genome Project.</title>
        <authorList>
            <person name="Zhang R.-G."/>
        </authorList>
    </citation>
    <scope>NUCLEOTIDE SEQUENCE</scope>
    <source>
        <strain evidence="8">Huo1</strain>
        <tissue evidence="8">Leaf</tissue>
    </source>
</reference>
<dbReference type="PROSITE" id="PS00653">
    <property type="entry name" value="GLYCOSYL_HYDROL_F1_2"/>
    <property type="match status" value="1"/>
</dbReference>
<dbReference type="Gene3D" id="3.20.20.80">
    <property type="entry name" value="Glycosidases"/>
    <property type="match status" value="1"/>
</dbReference>
<dbReference type="InterPro" id="IPR001360">
    <property type="entry name" value="Glyco_hydro_1"/>
</dbReference>
<accession>A0A8X8W3H2</accession>
<dbReference type="InterPro" id="IPR033132">
    <property type="entry name" value="GH_1_N_CS"/>
</dbReference>
<sequence length="530" mass="60325">MKTAKLKCVIIVTYFLIASISAVKSSTEELTNVKRSDFPHEFLFGAATSAYQVEGAFHEDGKSLSNWDIFCHIDGNVIDGSNAEIADDHYHRFMEDIEIMESLGLTAYRFSISWSRVLPRGKLGVINQVAIDFYSKIIDNLVLRGIRPFVTLFHFEFPHELEERFGGWLSPLMQEEYVYFAEVCFRSFSDRVKHWLTFNEINLYAEFAYERAVFPPLRCSPPFGDCASGNSDVEPLVVAHNMLLAHGQAAKLYREKFKSKMDGVLGITVSAFMYVPLTDDENDKEAANRALAFNNGWTLDPLVFGEYPPEMRKIHGSELPRFSAEQSLLLSKSIDFIGINHYGTLYAKDCIHSGCICNDSSCTAGSDRAIRGYVYTAGERDGIPIGERTGMDRFYVVPRGMEDIVDYIKERYNNVPMFVTENGFSYPVEKDDSFQLHDVGRIQFHRSYLAHLAQAIRKGGDVRGYFVWSLMDNFEWSNGYGIKFGLYQIEHPTLKRIPKLSATWYTDFLNKSTIFDAPISCNDASRLQSQ</sequence>
<feature type="active site" description="Nucleophile" evidence="4">
    <location>
        <position position="421"/>
    </location>
</feature>
<dbReference type="AlphaFoldDB" id="A0A8X8W3H2"/>
<evidence type="ECO:0008006" key="10">
    <source>
        <dbReference type="Google" id="ProtNLM"/>
    </source>
</evidence>
<feature type="chain" id="PRO_5036475100" description="Beta-glucosidase" evidence="7">
    <location>
        <begin position="23"/>
        <end position="530"/>
    </location>
</feature>
<dbReference type="Pfam" id="PF00232">
    <property type="entry name" value="Glyco_hydro_1"/>
    <property type="match status" value="1"/>
</dbReference>
<dbReference type="GO" id="GO:0008422">
    <property type="term" value="F:beta-glucosidase activity"/>
    <property type="evidence" value="ECO:0007669"/>
    <property type="project" value="TreeGrafter"/>
</dbReference>
<evidence type="ECO:0000256" key="2">
    <source>
        <dbReference type="ARBA" id="ARBA00022801"/>
    </source>
</evidence>
<dbReference type="InterPro" id="IPR017853">
    <property type="entry name" value="GH"/>
</dbReference>
<keyword evidence="9" id="KW-1185">Reference proteome</keyword>
<comment type="similarity">
    <text evidence="1 5">Belongs to the glycosyl hydrolase 1 family.</text>
</comment>
<dbReference type="EMBL" id="PNBA02000021">
    <property type="protein sequence ID" value="KAG6387340.1"/>
    <property type="molecule type" value="Genomic_DNA"/>
</dbReference>
<organism evidence="8">
    <name type="scientific">Salvia splendens</name>
    <name type="common">Scarlet sage</name>
    <dbReference type="NCBI Taxonomy" id="180675"/>
    <lineage>
        <taxon>Eukaryota</taxon>
        <taxon>Viridiplantae</taxon>
        <taxon>Streptophyta</taxon>
        <taxon>Embryophyta</taxon>
        <taxon>Tracheophyta</taxon>
        <taxon>Spermatophyta</taxon>
        <taxon>Magnoliopsida</taxon>
        <taxon>eudicotyledons</taxon>
        <taxon>Gunneridae</taxon>
        <taxon>Pentapetalae</taxon>
        <taxon>asterids</taxon>
        <taxon>lamiids</taxon>
        <taxon>Lamiales</taxon>
        <taxon>Lamiaceae</taxon>
        <taxon>Nepetoideae</taxon>
        <taxon>Mentheae</taxon>
        <taxon>Salviinae</taxon>
        <taxon>Salvia</taxon>
        <taxon>Salvia subgen. Calosphace</taxon>
        <taxon>core Calosphace</taxon>
    </lineage>
</organism>